<feature type="domain" description="Anaphase-promoting complex subunit 5" evidence="1">
    <location>
        <begin position="449"/>
        <end position="494"/>
    </location>
</feature>
<dbReference type="EMBL" id="SUMC01000006">
    <property type="protein sequence ID" value="TKA11892.1"/>
    <property type="molecule type" value="Genomic_DNA"/>
</dbReference>
<dbReference type="OrthoDB" id="4331260at2"/>
<dbReference type="Proteomes" id="UP000305778">
    <property type="component" value="Unassembled WGS sequence"/>
</dbReference>
<dbReference type="Pfam" id="PF13374">
    <property type="entry name" value="TPR_10"/>
    <property type="match status" value="1"/>
</dbReference>
<dbReference type="SMART" id="SM00028">
    <property type="entry name" value="TPR"/>
    <property type="match status" value="9"/>
</dbReference>
<organism evidence="2 3">
    <name type="scientific">Actinacidiphila oryziradicis</name>
    <dbReference type="NCBI Taxonomy" id="2571141"/>
    <lineage>
        <taxon>Bacteria</taxon>
        <taxon>Bacillati</taxon>
        <taxon>Actinomycetota</taxon>
        <taxon>Actinomycetes</taxon>
        <taxon>Kitasatosporales</taxon>
        <taxon>Streptomycetaceae</taxon>
        <taxon>Actinacidiphila</taxon>
    </lineage>
</organism>
<proteinExistence type="predicted"/>
<sequence>MTMGIGRLVKQYQVHVAAQPERFRTAVSASLDDLCARLGEEVHGTEQLVVDDPDIVQSELHRSLRELADRLAWQDRHDDELLARRIVLDLCETRDELRHARALSDLAVPLTVLGRLEEAVAVRRQAFRVLCELAGKDVSKWLDVALEAEPCSDLLVRTGDAALATEVCRQTVQGLAPLAESGLFWAQEPFARCLLRLAERVAEDGDPEEGVRLAQESAEQFGALGGGRNLARVLDALSGIKAHAGDLPGALEAALDALVQVRSLSDRDRMALAAALQTVGLRHADLGQWEQAHENLVEAGELFAELSDEDPSVAPRYAALLTELSEVQARFGRAEAAVESAERATLLHRDLARQDPAAYQKELALGLVNLSRRLAGTGQHAKAVYALRESVKHYRRLRETSQEWTPDLARSHHYLGEQLAELGRHEPALEETRTAVGLYRECASPDLGFALKELGTRLHNLGRAEESTAATGEAIEVFRASGDLPGLANALYNLTVTHNVADQIDDAVRSGTEAVEVYQRMYDEDSDWAAALANALGLLGAAREGAGQVAHAITSVERAVSLLERLHTPGDDEFGPGLARALHNLSRHLEKEGRLERSLEHMRRSVALYGELTQRDPDRFRRRLASSWLSLGIYLSRLGEAEEARSATALAVDLNRQAGARENLALALFQLSSRDAALGRTDECLASLVAATEIYEELALAQPDPYLANLAMSLEKLAACHSEQDDHARALPMLERAADIREPLGDKDSLTGNLRQRLFVQSCLEHDVEETVERLIDIQHDLVRTVRTLDGVVQELIGVELLDVAQQLLDRASGLWEIHRFQQPDAEPLPNISLLDSHATILSRNGQYEEAAAAQRQAVELLESLAQEEPDGYLDGLAVFRARLSRYLRAADRHAEALDHQRQAVETYEKLAAFDPGTYRPALVSSLTDLGRLLRDLGSSEADVALARAETLRLTLPDDE</sequence>
<feature type="domain" description="Anaphase-promoting complex subunit 5" evidence="1">
    <location>
        <begin position="254"/>
        <end position="308"/>
    </location>
</feature>
<comment type="caution">
    <text evidence="2">The sequence shown here is derived from an EMBL/GenBank/DDBJ whole genome shotgun (WGS) entry which is preliminary data.</text>
</comment>
<evidence type="ECO:0000259" key="1">
    <source>
        <dbReference type="Pfam" id="PF12862"/>
    </source>
</evidence>
<protein>
    <submittedName>
        <fullName evidence="2">Tetratricopeptide repeat protein</fullName>
    </submittedName>
</protein>
<dbReference type="AlphaFoldDB" id="A0A4U0SPM8"/>
<dbReference type="InterPro" id="IPR011990">
    <property type="entry name" value="TPR-like_helical_dom_sf"/>
</dbReference>
<dbReference type="RefSeq" id="WP_136722888.1">
    <property type="nucleotide sequence ID" value="NZ_SUMC01000006.1"/>
</dbReference>
<evidence type="ECO:0000313" key="2">
    <source>
        <dbReference type="EMBL" id="TKA11892.1"/>
    </source>
</evidence>
<dbReference type="InterPro" id="IPR026000">
    <property type="entry name" value="Apc5_dom"/>
</dbReference>
<dbReference type="Gene3D" id="1.25.40.10">
    <property type="entry name" value="Tetratricopeptide repeat domain"/>
    <property type="match status" value="5"/>
</dbReference>
<dbReference type="InterPro" id="IPR019734">
    <property type="entry name" value="TPR_rpt"/>
</dbReference>
<dbReference type="PANTHER" id="PTHR19959:SF119">
    <property type="entry name" value="FUNGAL LIPASE-LIKE DOMAIN-CONTAINING PROTEIN"/>
    <property type="match status" value="1"/>
</dbReference>
<dbReference type="Pfam" id="PF12862">
    <property type="entry name" value="ANAPC5"/>
    <property type="match status" value="4"/>
</dbReference>
<accession>A0A4U0SPM8</accession>
<dbReference type="SUPFAM" id="SSF48452">
    <property type="entry name" value="TPR-like"/>
    <property type="match status" value="4"/>
</dbReference>
<feature type="domain" description="Anaphase-promoting complex subunit 5" evidence="1">
    <location>
        <begin position="618"/>
        <end position="669"/>
    </location>
</feature>
<gene>
    <name evidence="2" type="ORF">FCI23_08655</name>
</gene>
<reference evidence="2 3" key="1">
    <citation type="submission" date="2019-04" db="EMBL/GenBank/DDBJ databases">
        <title>Streptomyces oryziradicis sp. nov., a novel actinomycete isolated from rhizosphere soil of rice (Oryza sativa L.).</title>
        <authorList>
            <person name="Li C."/>
        </authorList>
    </citation>
    <scope>NUCLEOTIDE SEQUENCE [LARGE SCALE GENOMIC DNA]</scope>
    <source>
        <strain evidence="2 3">NEAU-C40</strain>
    </source>
</reference>
<evidence type="ECO:0000313" key="3">
    <source>
        <dbReference type="Proteomes" id="UP000305778"/>
    </source>
</evidence>
<dbReference type="PANTHER" id="PTHR19959">
    <property type="entry name" value="KINESIN LIGHT CHAIN"/>
    <property type="match status" value="1"/>
</dbReference>
<feature type="domain" description="Anaphase-promoting complex subunit 5" evidence="1">
    <location>
        <begin position="316"/>
        <end position="350"/>
    </location>
</feature>
<name>A0A4U0SPM8_9ACTN</name>
<keyword evidence="3" id="KW-1185">Reference proteome</keyword>